<name>A0A9W9SLT2_9EURO</name>
<sequence>MYAAALGMNDIVGLLISKGANIVMRATHSNRNFINYASTRGHWDLILESLNTIRQYYGEDAFQCFVGMAVMRLVSGDTWLGDRRTKVIETLLGLFDDVNFTFEDPYRGQRGQSSNNLLHYVQTEEELQALVRCGFNGFNQPNSDGELAVSSIVCQIADFKLFRGCLDYGTDINHIDHSDRTVIFKLIQCLDRLKCSTWDTLESIKLCLHRGIDIFHTDSCRCACSINGCHTSAGFNIGFKSELLTGRSNARFIWAFEWLSIVEEFHGYEAAKKLLLSFIRRTRFDFLKITHVCCHRGKGVGRKGPGISDSQHVIEDFQGVLDEEEDMIEILEEGMRKDARENLETLGCLWMQLLKRRCNETLGQSQEKKRKSDEQGELPKIIDYTVCQS</sequence>
<reference evidence="2" key="1">
    <citation type="submission" date="2022-12" db="EMBL/GenBank/DDBJ databases">
        <authorList>
            <person name="Petersen C."/>
        </authorList>
    </citation>
    <scope>NUCLEOTIDE SEQUENCE</scope>
    <source>
        <strain evidence="2">IBT 29677</strain>
    </source>
</reference>
<keyword evidence="3" id="KW-1185">Reference proteome</keyword>
<dbReference type="SUPFAM" id="SSF48403">
    <property type="entry name" value="Ankyrin repeat"/>
    <property type="match status" value="1"/>
</dbReference>
<dbReference type="Gene3D" id="1.25.40.20">
    <property type="entry name" value="Ankyrin repeat-containing domain"/>
    <property type="match status" value="1"/>
</dbReference>
<comment type="caution">
    <text evidence="2">The sequence shown here is derived from an EMBL/GenBank/DDBJ whole genome shotgun (WGS) entry which is preliminary data.</text>
</comment>
<evidence type="ECO:0000256" key="1">
    <source>
        <dbReference type="SAM" id="Coils"/>
    </source>
</evidence>
<dbReference type="OrthoDB" id="4367692at2759"/>
<dbReference type="AlphaFoldDB" id="A0A9W9SLT2"/>
<proteinExistence type="predicted"/>
<reference evidence="2" key="2">
    <citation type="journal article" date="2023" name="IMA Fungus">
        <title>Comparative genomic study of the Penicillium genus elucidates a diverse pangenome and 15 lateral gene transfer events.</title>
        <authorList>
            <person name="Petersen C."/>
            <person name="Sorensen T."/>
            <person name="Nielsen M.R."/>
            <person name="Sondergaard T.E."/>
            <person name="Sorensen J.L."/>
            <person name="Fitzpatrick D.A."/>
            <person name="Frisvad J.C."/>
            <person name="Nielsen K.L."/>
        </authorList>
    </citation>
    <scope>NUCLEOTIDE SEQUENCE</scope>
    <source>
        <strain evidence="2">IBT 29677</strain>
    </source>
</reference>
<dbReference type="GeneID" id="81375409"/>
<dbReference type="Proteomes" id="UP001147747">
    <property type="component" value="Unassembled WGS sequence"/>
</dbReference>
<dbReference type="RefSeq" id="XP_056482459.1">
    <property type="nucleotide sequence ID" value="XM_056636429.1"/>
</dbReference>
<feature type="coiled-coil region" evidence="1">
    <location>
        <begin position="314"/>
        <end position="341"/>
    </location>
</feature>
<dbReference type="InterPro" id="IPR036770">
    <property type="entry name" value="Ankyrin_rpt-contain_sf"/>
</dbReference>
<accession>A0A9W9SLT2</accession>
<gene>
    <name evidence="2" type="ORF">N7509_011792</name>
</gene>
<evidence type="ECO:0000313" key="2">
    <source>
        <dbReference type="EMBL" id="KAJ5378673.1"/>
    </source>
</evidence>
<organism evidence="2 3">
    <name type="scientific">Penicillium cosmopolitanum</name>
    <dbReference type="NCBI Taxonomy" id="1131564"/>
    <lineage>
        <taxon>Eukaryota</taxon>
        <taxon>Fungi</taxon>
        <taxon>Dikarya</taxon>
        <taxon>Ascomycota</taxon>
        <taxon>Pezizomycotina</taxon>
        <taxon>Eurotiomycetes</taxon>
        <taxon>Eurotiomycetidae</taxon>
        <taxon>Eurotiales</taxon>
        <taxon>Aspergillaceae</taxon>
        <taxon>Penicillium</taxon>
    </lineage>
</organism>
<dbReference type="EMBL" id="JAPZBU010000011">
    <property type="protein sequence ID" value="KAJ5378673.1"/>
    <property type="molecule type" value="Genomic_DNA"/>
</dbReference>
<protein>
    <submittedName>
        <fullName evidence="2">Uncharacterized protein</fullName>
    </submittedName>
</protein>
<evidence type="ECO:0000313" key="3">
    <source>
        <dbReference type="Proteomes" id="UP001147747"/>
    </source>
</evidence>
<keyword evidence="1" id="KW-0175">Coiled coil</keyword>